<dbReference type="InterPro" id="IPR001466">
    <property type="entry name" value="Beta-lactam-related"/>
</dbReference>
<dbReference type="PANTHER" id="PTHR43283">
    <property type="entry name" value="BETA-LACTAMASE-RELATED"/>
    <property type="match status" value="1"/>
</dbReference>
<keyword evidence="1 3" id="KW-0378">Hydrolase</keyword>
<organism evidence="3">
    <name type="scientific">Desulfatirhabdium butyrativorans</name>
    <dbReference type="NCBI Taxonomy" id="340467"/>
    <lineage>
        <taxon>Bacteria</taxon>
        <taxon>Pseudomonadati</taxon>
        <taxon>Thermodesulfobacteriota</taxon>
        <taxon>Desulfobacteria</taxon>
        <taxon>Desulfobacterales</taxon>
        <taxon>Desulfatirhabdiaceae</taxon>
        <taxon>Desulfatirhabdium</taxon>
    </lineage>
</organism>
<accession>A0A7C4VQZ8</accession>
<dbReference type="SUPFAM" id="SSF56601">
    <property type="entry name" value="beta-lactamase/transpeptidase-like"/>
    <property type="match status" value="1"/>
</dbReference>
<dbReference type="PANTHER" id="PTHR43283:SF11">
    <property type="entry name" value="BETA-LACTAMASE-RELATED DOMAIN-CONTAINING PROTEIN"/>
    <property type="match status" value="1"/>
</dbReference>
<dbReference type="AlphaFoldDB" id="A0A7C4VQZ8"/>
<dbReference type="EMBL" id="DSUH01000250">
    <property type="protein sequence ID" value="HGU33353.1"/>
    <property type="molecule type" value="Genomic_DNA"/>
</dbReference>
<evidence type="ECO:0000313" key="3">
    <source>
        <dbReference type="EMBL" id="HGU33353.1"/>
    </source>
</evidence>
<proteinExistence type="predicted"/>
<comment type="caution">
    <text evidence="3">The sequence shown here is derived from an EMBL/GenBank/DDBJ whole genome shotgun (WGS) entry which is preliminary data.</text>
</comment>
<gene>
    <name evidence="3" type="ORF">ENS29_10920</name>
</gene>
<dbReference type="GO" id="GO:0016787">
    <property type="term" value="F:hydrolase activity"/>
    <property type="evidence" value="ECO:0007669"/>
    <property type="project" value="UniProtKB-KW"/>
</dbReference>
<dbReference type="InterPro" id="IPR050789">
    <property type="entry name" value="Diverse_Enzym_Activities"/>
</dbReference>
<reference evidence="3" key="1">
    <citation type="journal article" date="2020" name="mSystems">
        <title>Genome- and Community-Level Interaction Insights into Carbon Utilization and Element Cycling Functions of Hydrothermarchaeota in Hydrothermal Sediment.</title>
        <authorList>
            <person name="Zhou Z."/>
            <person name="Liu Y."/>
            <person name="Xu W."/>
            <person name="Pan J."/>
            <person name="Luo Z.H."/>
            <person name="Li M."/>
        </authorList>
    </citation>
    <scope>NUCLEOTIDE SEQUENCE [LARGE SCALE GENOMIC DNA]</scope>
    <source>
        <strain evidence="3">SpSt-477</strain>
    </source>
</reference>
<evidence type="ECO:0000256" key="1">
    <source>
        <dbReference type="ARBA" id="ARBA00022801"/>
    </source>
</evidence>
<name>A0A7C4VQZ8_9BACT</name>
<feature type="domain" description="Beta-lactamase-related" evidence="2">
    <location>
        <begin position="6"/>
        <end position="337"/>
    </location>
</feature>
<dbReference type="Gene3D" id="3.40.710.10">
    <property type="entry name" value="DD-peptidase/beta-lactamase superfamily"/>
    <property type="match status" value="1"/>
</dbReference>
<dbReference type="Pfam" id="PF00144">
    <property type="entry name" value="Beta-lactamase"/>
    <property type="match status" value="1"/>
</dbReference>
<evidence type="ECO:0000259" key="2">
    <source>
        <dbReference type="Pfam" id="PF00144"/>
    </source>
</evidence>
<protein>
    <submittedName>
        <fullName evidence="3">Class A beta-lactamase-related serine hydrolase</fullName>
    </submittedName>
</protein>
<dbReference type="InterPro" id="IPR012338">
    <property type="entry name" value="Beta-lactam/transpept-like"/>
</dbReference>
<sequence>MDFSRVDRLMDRALEEGVFPGAVVLAFDQEGIQYHAAFGEADRFSHLPMHCDIRFDLASLTKPLATGLAVAVLVAAGVVSFDDPIGRVLGVFRDRVEGTVTLRQLLSHCSGFAAYKPFYLHINPLQGCCDPAMLRRLLCRETLRCAPGRETVYSDIGFMMLHWFVETVSAMRMDALLRKEVYGKIEGCSLFFNDVTEPISPGAYAATEWCPWRCRLLVGEVHDENAWAFGGIGGHAGLFGRAIDIYLLLRRLMVELEGKIAEPLFPQHLIEEMVRKYPSTGGRALGFDLPSAEGSSSGKWFSQQSIGHLGFTGTSFWVDVPRRIGVILLTNRVHPSRHSIAIRRFRPILHDAVMQCFGVGKEVEPG</sequence>